<feature type="compositionally biased region" description="Low complexity" evidence="1">
    <location>
        <begin position="39"/>
        <end position="50"/>
    </location>
</feature>
<protein>
    <submittedName>
        <fullName evidence="2">Uncharacterized protein</fullName>
    </submittedName>
</protein>
<evidence type="ECO:0000313" key="2">
    <source>
        <dbReference type="EMBL" id="KAJ4351393.1"/>
    </source>
</evidence>
<dbReference type="RefSeq" id="XP_056069749.1">
    <property type="nucleotide sequence ID" value="XM_056215502.1"/>
</dbReference>
<dbReference type="Proteomes" id="UP001140513">
    <property type="component" value="Unassembled WGS sequence"/>
</dbReference>
<feature type="region of interest" description="Disordered" evidence="1">
    <location>
        <begin position="116"/>
        <end position="143"/>
    </location>
</feature>
<dbReference type="AlphaFoldDB" id="A0A9W8XJQ0"/>
<comment type="caution">
    <text evidence="2">The sequence shown here is derived from an EMBL/GenBank/DDBJ whole genome shotgun (WGS) entry which is preliminary data.</text>
</comment>
<name>A0A9W8XJQ0_9PLEO</name>
<feature type="region of interest" description="Disordered" evidence="1">
    <location>
        <begin position="1"/>
        <end position="80"/>
    </location>
</feature>
<sequence>MPSPFHQKYSSQTHKVFGDNTTPVMPTGPKQDADRRSSDSSMNSNSGSPTSDRRRSSASRFANLEALKRPQDESSVNRRASLQDSYGKVGMFGNLWNKQVLQHNIIMVESRLTHASFTRGPSGPKSPPQQLKEPRDISTLRSE</sequence>
<gene>
    <name evidence="2" type="ORF">N0V89_006735</name>
</gene>
<dbReference type="EMBL" id="JAPEUX010000005">
    <property type="protein sequence ID" value="KAJ4351393.1"/>
    <property type="molecule type" value="Genomic_DNA"/>
</dbReference>
<evidence type="ECO:0000313" key="3">
    <source>
        <dbReference type="Proteomes" id="UP001140513"/>
    </source>
</evidence>
<accession>A0A9W8XJQ0</accession>
<evidence type="ECO:0000256" key="1">
    <source>
        <dbReference type="SAM" id="MobiDB-lite"/>
    </source>
</evidence>
<keyword evidence="3" id="KW-1185">Reference proteome</keyword>
<proteinExistence type="predicted"/>
<organism evidence="2 3">
    <name type="scientific">Didymosphaeria variabile</name>
    <dbReference type="NCBI Taxonomy" id="1932322"/>
    <lineage>
        <taxon>Eukaryota</taxon>
        <taxon>Fungi</taxon>
        <taxon>Dikarya</taxon>
        <taxon>Ascomycota</taxon>
        <taxon>Pezizomycotina</taxon>
        <taxon>Dothideomycetes</taxon>
        <taxon>Pleosporomycetidae</taxon>
        <taxon>Pleosporales</taxon>
        <taxon>Massarineae</taxon>
        <taxon>Didymosphaeriaceae</taxon>
        <taxon>Didymosphaeria</taxon>
    </lineage>
</organism>
<feature type="compositionally biased region" description="Polar residues" evidence="1">
    <location>
        <begin position="8"/>
        <end position="24"/>
    </location>
</feature>
<reference evidence="2" key="1">
    <citation type="submission" date="2022-10" db="EMBL/GenBank/DDBJ databases">
        <title>Tapping the CABI collections for fungal endophytes: first genome assemblies for Collariella, Neodidymelliopsis, Ascochyta clinopodiicola, Didymella pomorum, Didymosphaeria variabile, Neocosmospora piperis and Neocucurbitaria cava.</title>
        <authorList>
            <person name="Hill R."/>
        </authorList>
    </citation>
    <scope>NUCLEOTIDE SEQUENCE</scope>
    <source>
        <strain evidence="2">IMI 356815</strain>
    </source>
</reference>
<dbReference type="GeneID" id="80910265"/>
<dbReference type="OrthoDB" id="4158609at2759"/>
<feature type="compositionally biased region" description="Basic and acidic residues" evidence="1">
    <location>
        <begin position="66"/>
        <end position="76"/>
    </location>
</feature>
<feature type="compositionally biased region" description="Basic and acidic residues" evidence="1">
    <location>
        <begin position="132"/>
        <end position="143"/>
    </location>
</feature>